<organism evidence="1">
    <name type="scientific">Arundo donax</name>
    <name type="common">Giant reed</name>
    <name type="synonym">Donax arundinaceus</name>
    <dbReference type="NCBI Taxonomy" id="35708"/>
    <lineage>
        <taxon>Eukaryota</taxon>
        <taxon>Viridiplantae</taxon>
        <taxon>Streptophyta</taxon>
        <taxon>Embryophyta</taxon>
        <taxon>Tracheophyta</taxon>
        <taxon>Spermatophyta</taxon>
        <taxon>Magnoliopsida</taxon>
        <taxon>Liliopsida</taxon>
        <taxon>Poales</taxon>
        <taxon>Poaceae</taxon>
        <taxon>PACMAD clade</taxon>
        <taxon>Arundinoideae</taxon>
        <taxon>Arundineae</taxon>
        <taxon>Arundo</taxon>
    </lineage>
</organism>
<reference evidence="1" key="2">
    <citation type="journal article" date="2015" name="Data Brief">
        <title>Shoot transcriptome of the giant reed, Arundo donax.</title>
        <authorList>
            <person name="Barrero R.A."/>
            <person name="Guerrero F.D."/>
            <person name="Moolhuijzen P."/>
            <person name="Goolsby J.A."/>
            <person name="Tidwell J."/>
            <person name="Bellgard S.E."/>
            <person name="Bellgard M.I."/>
        </authorList>
    </citation>
    <scope>NUCLEOTIDE SEQUENCE</scope>
    <source>
        <tissue evidence="1">Shoot tissue taken approximately 20 cm above the soil surface</tissue>
    </source>
</reference>
<sequence>MWAAPNFRPECIWITLQCSINSLTPGGVILKIIKTVGAVASITVSTRSEAFTVQLQTFGVPAVAALLLRRGAIFPFIEPCTRFR</sequence>
<dbReference type="EMBL" id="GBRH01213479">
    <property type="protein sequence ID" value="JAD84416.1"/>
    <property type="molecule type" value="Transcribed_RNA"/>
</dbReference>
<protein>
    <submittedName>
        <fullName evidence="1">Uncharacterized protein</fullName>
    </submittedName>
</protein>
<evidence type="ECO:0000313" key="1">
    <source>
        <dbReference type="EMBL" id="JAD84416.1"/>
    </source>
</evidence>
<dbReference type="AlphaFoldDB" id="A0A0A9D9C8"/>
<reference evidence="1" key="1">
    <citation type="submission" date="2014-09" db="EMBL/GenBank/DDBJ databases">
        <authorList>
            <person name="Magalhaes I.L.F."/>
            <person name="Oliveira U."/>
            <person name="Santos F.R."/>
            <person name="Vidigal T.H.D.A."/>
            <person name="Brescovit A.D."/>
            <person name="Santos A.J."/>
        </authorList>
    </citation>
    <scope>NUCLEOTIDE SEQUENCE</scope>
    <source>
        <tissue evidence="1">Shoot tissue taken approximately 20 cm above the soil surface</tissue>
    </source>
</reference>
<name>A0A0A9D9C8_ARUDO</name>
<proteinExistence type="predicted"/>
<accession>A0A0A9D9C8</accession>